<feature type="compositionally biased region" description="Basic residues" evidence="1">
    <location>
        <begin position="145"/>
        <end position="163"/>
    </location>
</feature>
<reference evidence="3" key="1">
    <citation type="submission" date="2015-09" db="EMBL/GenBank/DDBJ databases">
        <authorList>
            <consortium name="Pathogen Informatics"/>
        </authorList>
    </citation>
    <scope>NUCLEOTIDE SEQUENCE [LARGE SCALE GENOMIC DNA]</scope>
    <source>
        <strain evidence="3">Lake Konstanz</strain>
    </source>
</reference>
<evidence type="ECO:0000313" key="3">
    <source>
        <dbReference type="Proteomes" id="UP000051952"/>
    </source>
</evidence>
<dbReference type="VEuPathDB" id="TriTrypDB:BSAL_71050"/>
<keyword evidence="3" id="KW-1185">Reference proteome</keyword>
<dbReference type="Proteomes" id="UP000051952">
    <property type="component" value="Unassembled WGS sequence"/>
</dbReference>
<name>A0A0S4ISB3_BODSA</name>
<feature type="non-terminal residue" evidence="2">
    <location>
        <position position="1"/>
    </location>
</feature>
<dbReference type="EMBL" id="CYKH01000541">
    <property type="protein sequence ID" value="CUG05620.1"/>
    <property type="molecule type" value="Genomic_DNA"/>
</dbReference>
<evidence type="ECO:0000313" key="2">
    <source>
        <dbReference type="EMBL" id="CUG05620.1"/>
    </source>
</evidence>
<sequence length="297" mass="32618">AGDSDTRPRVGCGLRRGIGLGKIPVFLLLLLLQDAAERQHLHLREGQVRRGQERGAVLVHLRPPAAGRRRRQQGKGMAGRHAQQSRATPASTGKLQRGLGQARHTRGVGRQAKQHNVPFAKGHGASGLCPMVGVLGGTLAVLPLHRPHQGRERRHTNRQGRGRHTNDSEPVASAESPNIVTCPLPKVTVLLWVPFFDVDVISSLRLPTQCVLFYLYFAASKNLSSVNIPNLCRRNFPSFILTVFSAVHQYFVVPRGAGQLLLRWRACCVHEGSEVLVATTPVTLLPYRCCTPPLRSE</sequence>
<organism evidence="2 3">
    <name type="scientific">Bodo saltans</name>
    <name type="common">Flagellated protozoan</name>
    <dbReference type="NCBI Taxonomy" id="75058"/>
    <lineage>
        <taxon>Eukaryota</taxon>
        <taxon>Discoba</taxon>
        <taxon>Euglenozoa</taxon>
        <taxon>Kinetoplastea</taxon>
        <taxon>Metakinetoplastina</taxon>
        <taxon>Eubodonida</taxon>
        <taxon>Bodonidae</taxon>
        <taxon>Bodo</taxon>
    </lineage>
</organism>
<feature type="region of interest" description="Disordered" evidence="1">
    <location>
        <begin position="143"/>
        <end position="175"/>
    </location>
</feature>
<protein>
    <submittedName>
        <fullName evidence="2">Uncharacterized protein</fullName>
    </submittedName>
</protein>
<feature type="compositionally biased region" description="Polar residues" evidence="1">
    <location>
        <begin position="82"/>
        <end position="94"/>
    </location>
</feature>
<gene>
    <name evidence="2" type="ORF">BSAL_71050</name>
</gene>
<evidence type="ECO:0000256" key="1">
    <source>
        <dbReference type="SAM" id="MobiDB-lite"/>
    </source>
</evidence>
<dbReference type="AlphaFoldDB" id="A0A0S4ISB3"/>
<feature type="region of interest" description="Disordered" evidence="1">
    <location>
        <begin position="61"/>
        <end position="112"/>
    </location>
</feature>
<accession>A0A0S4ISB3</accession>
<proteinExistence type="predicted"/>